<dbReference type="PANTHER" id="PTHR30189">
    <property type="entry name" value="LPS-ASSEMBLY PROTEIN"/>
    <property type="match status" value="1"/>
</dbReference>
<proteinExistence type="inferred from homology"/>
<dbReference type="Pfam" id="PF03968">
    <property type="entry name" value="LptD_N"/>
    <property type="match status" value="1"/>
</dbReference>
<dbReference type="GO" id="GO:1990351">
    <property type="term" value="C:transporter complex"/>
    <property type="evidence" value="ECO:0007669"/>
    <property type="project" value="TreeGrafter"/>
</dbReference>
<evidence type="ECO:0000256" key="2">
    <source>
        <dbReference type="ARBA" id="ARBA00023136"/>
    </source>
</evidence>
<dbReference type="RefSeq" id="WP_075649402.1">
    <property type="nucleotide sequence ID" value="NZ_AP019657.1"/>
</dbReference>
<feature type="signal peptide" evidence="4">
    <location>
        <begin position="1"/>
        <end position="24"/>
    </location>
</feature>
<dbReference type="AlphaFoldDB" id="A0A3N3E546"/>
<evidence type="ECO:0000259" key="5">
    <source>
        <dbReference type="Pfam" id="PF03968"/>
    </source>
</evidence>
<reference evidence="7 9" key="1">
    <citation type="submission" date="2016-09" db="EMBL/GenBank/DDBJ databases">
        <title>Genomic Taxonomy of the Vibrionaceae.</title>
        <authorList>
            <person name="Gonzalez-Castillo A."/>
            <person name="Gomez-Gil B."/>
            <person name="Enciso-Ibarra K."/>
        </authorList>
    </citation>
    <scope>NUCLEOTIDE SEQUENCE [LARGE SCALE GENOMIC DNA]</scope>
    <source>
        <strain evidence="7 9">CAIM 1731</strain>
    </source>
</reference>
<evidence type="ECO:0000313" key="10">
    <source>
        <dbReference type="Proteomes" id="UP000278792"/>
    </source>
</evidence>
<comment type="similarity">
    <text evidence="4">Belongs to the LptD family.</text>
</comment>
<feature type="domain" description="LptD C-terminal" evidence="6">
    <location>
        <begin position="298"/>
        <end position="700"/>
    </location>
</feature>
<evidence type="ECO:0000259" key="6">
    <source>
        <dbReference type="Pfam" id="PF04453"/>
    </source>
</evidence>
<comment type="subcellular location">
    <subcellularLocation>
        <location evidence="4">Cell outer membrane</location>
    </subcellularLocation>
</comment>
<dbReference type="GO" id="GO:0009279">
    <property type="term" value="C:cell outer membrane"/>
    <property type="evidence" value="ECO:0007669"/>
    <property type="project" value="UniProtKB-SubCell"/>
</dbReference>
<protein>
    <recommendedName>
        <fullName evidence="4">LPS-assembly protein LptD</fullName>
    </recommendedName>
</protein>
<feature type="chain" id="PRO_5018797268" description="LPS-assembly protein LptD" evidence="4">
    <location>
        <begin position="25"/>
        <end position="803"/>
    </location>
</feature>
<dbReference type="OrthoDB" id="9760225at2"/>
<keyword evidence="3 4" id="KW-0998">Cell outer membrane</keyword>
<accession>A0A3N3E546</accession>
<dbReference type="HAMAP" id="MF_01411">
    <property type="entry name" value="LPS_assembly_LptD"/>
    <property type="match status" value="1"/>
</dbReference>
<dbReference type="GO" id="GO:0015920">
    <property type="term" value="P:lipopolysaccharide transport"/>
    <property type="evidence" value="ECO:0007669"/>
    <property type="project" value="InterPro"/>
</dbReference>
<keyword evidence="2 4" id="KW-0472">Membrane</keyword>
<comment type="caution">
    <text evidence="4">Lacks conserved residue(s) required for the propagation of feature annotation.</text>
</comment>
<keyword evidence="1 4" id="KW-0732">Signal</keyword>
<comment type="caution">
    <text evidence="8">The sequence shown here is derived from an EMBL/GenBank/DDBJ whole genome shotgun (WGS) entry which is preliminary data.</text>
</comment>
<dbReference type="EMBL" id="MJMI01000087">
    <property type="protein sequence ID" value="OLQ92830.1"/>
    <property type="molecule type" value="Genomic_DNA"/>
</dbReference>
<name>A0A3N3E546_9VIBR</name>
<dbReference type="InterPro" id="IPR007543">
    <property type="entry name" value="LptD_C"/>
</dbReference>
<feature type="domain" description="Organic solvent tolerance-like N-terminal" evidence="5">
    <location>
        <begin position="59"/>
        <end position="190"/>
    </location>
</feature>
<evidence type="ECO:0000313" key="7">
    <source>
        <dbReference type="EMBL" id="OLQ92830.1"/>
    </source>
</evidence>
<evidence type="ECO:0000256" key="3">
    <source>
        <dbReference type="ARBA" id="ARBA00023237"/>
    </source>
</evidence>
<keyword evidence="9" id="KW-1185">Reference proteome</keyword>
<sequence length="803" mass="90752" precursor="true">MSRFPRTLLAASISAALFAPQIQANEVVADNSVQELPAIDQCLIDQPEAENPNQLPITVEADSLEGVNGDKATYSGNVVVVQGKKRMQADSVTLHQPDNVVVAEGNVTFSDGQVKTVSDKAVNNLNTDYVELNNTKYQFLCEPGRGEAVYVSKTGKAVYEIEDGSITSCPEGDNSWRMKASSIEIDQDEEQATFFNPRFEVQSVPIFYLPYLTVPIGDTRKTGFLYPTASYGSSDGVEFEVPIYWNLAPNYDLLTTLKYMEKRGTQLNSTFRYLTDFGQGEIETEYLPDDKKYPEKGDRWGMQYTHDGIYEQNWKFHIDYSKVSDIDYFTDVDSNIGKREDGQLIQEGEFQYRTQNWDATLLARDFQVLTEEGNLPYRILPQLSFNYYSPAIAPYVDFDVISQISRFDTDDSSKPSATRLHVEPGITIPVHTTWGSWTTEARILGTHYQQDLNGVDTSFRDIDNDGINDNSAYGLKENVTRVIPEFRSHAGIVLERNTYVFGGYTQTLEPQIQYLYVPKEDQSDIFLYDTTLLQTDYYGLFRSRKYSGVDRIAAANQFSYGASTRFFDDMYKERLNISFGQIFYLDKSTKNSDPLSQNQDATSYSAWAVEMDFNFSDYLFYHGGIQYDVDSSEMQLSNSTLEYRTDKGYLQGNYRYVTKSYIEQTVDLESIAGTGGINSITRDGISQAGVLAGYTFSPNWNASAQYFYDLTTDKSIEWLARVNYIDDCWYIGFTYSNQLRGWNSSDDRGFAAYPNAEPDYENNFSINFGIVGFGTNIGSGAGLSETDNGGNSLGYGRPFFLNN</sequence>
<dbReference type="Proteomes" id="UP000278792">
    <property type="component" value="Unassembled WGS sequence"/>
</dbReference>
<evidence type="ECO:0000313" key="9">
    <source>
        <dbReference type="Proteomes" id="UP000186206"/>
    </source>
</evidence>
<dbReference type="GO" id="GO:0043165">
    <property type="term" value="P:Gram-negative-bacterium-type cell outer membrane assembly"/>
    <property type="evidence" value="ECO:0007669"/>
    <property type="project" value="UniProtKB-UniRule"/>
</dbReference>
<evidence type="ECO:0000256" key="4">
    <source>
        <dbReference type="HAMAP-Rule" id="MF_01411"/>
    </source>
</evidence>
<dbReference type="EMBL" id="RKIK01000005">
    <property type="protein sequence ID" value="ROV61837.1"/>
    <property type="molecule type" value="Genomic_DNA"/>
</dbReference>
<dbReference type="InterPro" id="IPR020889">
    <property type="entry name" value="LipoPS_assembly_LptD"/>
</dbReference>
<dbReference type="InterPro" id="IPR050218">
    <property type="entry name" value="LptD"/>
</dbReference>
<dbReference type="PANTHER" id="PTHR30189:SF1">
    <property type="entry name" value="LPS-ASSEMBLY PROTEIN LPTD"/>
    <property type="match status" value="1"/>
</dbReference>
<gene>
    <name evidence="4 8" type="primary">lptD</name>
    <name evidence="7" type="ORF">BIY21_01710</name>
    <name evidence="8" type="ORF">EGH82_03310</name>
</gene>
<dbReference type="Gene3D" id="2.60.450.10">
    <property type="entry name" value="Lipopolysaccharide (LPS) transport protein A like domain"/>
    <property type="match status" value="1"/>
</dbReference>
<dbReference type="Proteomes" id="UP000186206">
    <property type="component" value="Unassembled WGS sequence"/>
</dbReference>
<comment type="function">
    <text evidence="4">Together with LptE, is involved in the assembly of lipopolysaccharide (LPS) at the surface of the outer membrane.</text>
</comment>
<organism evidence="8 10">
    <name type="scientific">Vibrio ponticus</name>
    <dbReference type="NCBI Taxonomy" id="265668"/>
    <lineage>
        <taxon>Bacteria</taxon>
        <taxon>Pseudomonadati</taxon>
        <taxon>Pseudomonadota</taxon>
        <taxon>Gammaproteobacteria</taxon>
        <taxon>Vibrionales</taxon>
        <taxon>Vibrionaceae</taxon>
        <taxon>Vibrio</taxon>
    </lineage>
</organism>
<dbReference type="NCBIfam" id="NF002997">
    <property type="entry name" value="PRK03761.1"/>
    <property type="match status" value="1"/>
</dbReference>
<comment type="subunit">
    <text evidence="4">Component of the lipopolysaccharide transport and assembly complex. Interacts with LptE and LptA.</text>
</comment>
<reference evidence="8 10" key="2">
    <citation type="submission" date="2018-11" db="EMBL/GenBank/DDBJ databases">
        <title>Vibrio ponticus strain CAIM 1751 pathogenic for the snapper Lutjanus guttatus.</title>
        <authorList>
            <person name="Soto-Rodriguez S."/>
            <person name="Lozano-Olvera R."/>
            <person name="Gomez-Gil B."/>
        </authorList>
    </citation>
    <scope>NUCLEOTIDE SEQUENCE [LARGE SCALE GENOMIC DNA]</scope>
    <source>
        <strain evidence="8 10">CAIM 1751</strain>
    </source>
</reference>
<evidence type="ECO:0000313" key="8">
    <source>
        <dbReference type="EMBL" id="ROV61837.1"/>
    </source>
</evidence>
<evidence type="ECO:0000256" key="1">
    <source>
        <dbReference type="ARBA" id="ARBA00022729"/>
    </source>
</evidence>
<dbReference type="InterPro" id="IPR005653">
    <property type="entry name" value="OstA-like_N"/>
</dbReference>
<dbReference type="Pfam" id="PF04453">
    <property type="entry name" value="LptD"/>
    <property type="match status" value="1"/>
</dbReference>